<feature type="chain" id="PRO_5040202076" evidence="2">
    <location>
        <begin position="20"/>
        <end position="244"/>
    </location>
</feature>
<protein>
    <submittedName>
        <fullName evidence="3">Uncharacterized protein</fullName>
    </submittedName>
</protein>
<accession>A0A9P6RHL3</accession>
<sequence>MKFAASLVAIVAMASSAAAHMALLYPVPRGGYDTPEYNGRIHTWIGYKDSTWTQKYPCGGYKPNTNKKFITNLKAGQLVNVRFASSTMSAAQRKTQPKVNKGKEFSQARHGGGTCEFSLSYDGGKTFGLIGKYTKTCPDAYYTWPVKIPKNVASCTSSKKYGGKKSQCLFVWSWTANILPQYYQNCADVNIAGSGSKKPKGKIQVVDFKGHKTGVTEKGDGDKHTHGPGPQKSEITYNMKHNFM</sequence>
<dbReference type="EMBL" id="JAAAIP010000305">
    <property type="protein sequence ID" value="KAG0319885.1"/>
    <property type="molecule type" value="Genomic_DNA"/>
</dbReference>
<feature type="signal peptide" evidence="2">
    <location>
        <begin position="1"/>
        <end position="19"/>
    </location>
</feature>
<evidence type="ECO:0000256" key="1">
    <source>
        <dbReference type="SAM" id="MobiDB-lite"/>
    </source>
</evidence>
<dbReference type="AlphaFoldDB" id="A0A9P6RHL3"/>
<evidence type="ECO:0000256" key="2">
    <source>
        <dbReference type="SAM" id="SignalP"/>
    </source>
</evidence>
<dbReference type="PANTHER" id="PTHR36182">
    <property type="entry name" value="PROTEIN, PUTATIVE (AFU_ORTHOLOGUE AFUA_6G10930)-RELATED"/>
    <property type="match status" value="1"/>
</dbReference>
<evidence type="ECO:0000313" key="3">
    <source>
        <dbReference type="EMBL" id="KAG0319885.1"/>
    </source>
</evidence>
<keyword evidence="4" id="KW-1185">Reference proteome</keyword>
<dbReference type="PANTHER" id="PTHR36182:SF1">
    <property type="entry name" value="PROTEIN, PUTATIVE (AFU_ORTHOLOGUE AFUA_6G10930)-RELATED"/>
    <property type="match status" value="1"/>
</dbReference>
<keyword evidence="2" id="KW-0732">Signal</keyword>
<name>A0A9P6RHL3_9FUNG</name>
<evidence type="ECO:0000313" key="4">
    <source>
        <dbReference type="Proteomes" id="UP000738325"/>
    </source>
</evidence>
<feature type="compositionally biased region" description="Basic and acidic residues" evidence="1">
    <location>
        <begin position="213"/>
        <end position="225"/>
    </location>
</feature>
<dbReference type="Proteomes" id="UP000738325">
    <property type="component" value="Unassembled WGS sequence"/>
</dbReference>
<feature type="region of interest" description="Disordered" evidence="1">
    <location>
        <begin position="213"/>
        <end position="235"/>
    </location>
</feature>
<organism evidence="3 4">
    <name type="scientific">Dissophora globulifera</name>
    <dbReference type="NCBI Taxonomy" id="979702"/>
    <lineage>
        <taxon>Eukaryota</taxon>
        <taxon>Fungi</taxon>
        <taxon>Fungi incertae sedis</taxon>
        <taxon>Mucoromycota</taxon>
        <taxon>Mortierellomycotina</taxon>
        <taxon>Mortierellomycetes</taxon>
        <taxon>Mortierellales</taxon>
        <taxon>Mortierellaceae</taxon>
        <taxon>Dissophora</taxon>
    </lineage>
</organism>
<dbReference type="Gene3D" id="2.70.50.70">
    <property type="match status" value="1"/>
</dbReference>
<proteinExistence type="predicted"/>
<comment type="caution">
    <text evidence="3">The sequence shown here is derived from an EMBL/GenBank/DDBJ whole genome shotgun (WGS) entry which is preliminary data.</text>
</comment>
<gene>
    <name evidence="3" type="ORF">BGZ99_004860</name>
</gene>
<reference evidence="3" key="1">
    <citation type="journal article" date="2020" name="Fungal Divers.">
        <title>Resolving the Mortierellaceae phylogeny through synthesis of multi-gene phylogenetics and phylogenomics.</title>
        <authorList>
            <person name="Vandepol N."/>
            <person name="Liber J."/>
            <person name="Desiro A."/>
            <person name="Na H."/>
            <person name="Kennedy M."/>
            <person name="Barry K."/>
            <person name="Grigoriev I.V."/>
            <person name="Miller A.N."/>
            <person name="O'Donnell K."/>
            <person name="Stajich J.E."/>
            <person name="Bonito G."/>
        </authorList>
    </citation>
    <scope>NUCLEOTIDE SEQUENCE</scope>
    <source>
        <strain evidence="3">REB-010B</strain>
    </source>
</reference>
<dbReference type="OrthoDB" id="2342176at2759"/>